<comment type="subcellular location">
    <subcellularLocation>
        <location evidence="1">Membrane</location>
    </subcellularLocation>
</comment>
<comment type="similarity">
    <text evidence="2 5">Belongs to the CDP-alcohol phosphatidyltransferase class-I family.</text>
</comment>
<name>A0AAE1ZGG8_SCHME</name>
<keyword evidence="8" id="KW-1185">Reference proteome</keyword>
<evidence type="ECO:0000256" key="3">
    <source>
        <dbReference type="ARBA" id="ARBA00022679"/>
    </source>
</evidence>
<dbReference type="GO" id="GO:0005794">
    <property type="term" value="C:Golgi apparatus"/>
    <property type="evidence" value="ECO:0007669"/>
    <property type="project" value="TreeGrafter"/>
</dbReference>
<feature type="transmembrane region" description="Helical" evidence="6">
    <location>
        <begin position="363"/>
        <end position="396"/>
    </location>
</feature>
<reference evidence="7" key="1">
    <citation type="submission" date="2022-04" db="EMBL/GenBank/DDBJ databases">
        <authorList>
            <person name="Xu L."/>
            <person name="Lv Z."/>
        </authorList>
    </citation>
    <scope>NUCLEOTIDE SEQUENCE</scope>
    <source>
        <strain evidence="7">LV_2022a</strain>
    </source>
</reference>
<dbReference type="AlphaFoldDB" id="A0AAE1ZGG8"/>
<dbReference type="GO" id="GO:0004307">
    <property type="term" value="F:ethanolaminephosphotransferase activity"/>
    <property type="evidence" value="ECO:0007669"/>
    <property type="project" value="TreeGrafter"/>
</dbReference>
<dbReference type="Gene3D" id="1.20.120.1760">
    <property type="match status" value="1"/>
</dbReference>
<evidence type="ECO:0000256" key="2">
    <source>
        <dbReference type="ARBA" id="ARBA00010441"/>
    </source>
</evidence>
<organism evidence="7 8">
    <name type="scientific">Schistosoma mekongi</name>
    <name type="common">Parasitic worm</name>
    <dbReference type="NCBI Taxonomy" id="38744"/>
    <lineage>
        <taxon>Eukaryota</taxon>
        <taxon>Metazoa</taxon>
        <taxon>Spiralia</taxon>
        <taxon>Lophotrochozoa</taxon>
        <taxon>Platyhelminthes</taxon>
        <taxon>Trematoda</taxon>
        <taxon>Digenea</taxon>
        <taxon>Strigeidida</taxon>
        <taxon>Schistosomatoidea</taxon>
        <taxon>Schistosomatidae</taxon>
        <taxon>Schistosoma</taxon>
    </lineage>
</organism>
<feature type="transmembrane region" description="Helical" evidence="6">
    <location>
        <begin position="209"/>
        <end position="229"/>
    </location>
</feature>
<comment type="caution">
    <text evidence="7">The sequence shown here is derived from an EMBL/GenBank/DDBJ whole genome shotgun (WGS) entry which is preliminary data.</text>
</comment>
<accession>A0AAE1ZGG8</accession>
<sequence length="435" mass="48444">MGSTKQLVGNCRLKFCCATYKVDRHIPRDQEPSGRMVGTSLSKDQLSRLLEHKYHCEGESICDIIFKDFWQISSLYIPTSIAPNTLTLIGLFANVFALCLLLFYGAGFVTSLVFVICLFIYQTLDALDGLHARRTGSCSQLGELFDHGCDALSTCILPICYFIIIGFDEWPVLMFVQYFLIQALYYVAHWRCYVTGILSFDRVGVTEGLVIGMVFGTITSILGSSFWSIKDPLFGLELKVVQFLVFSVVMFLLSVQFADTISQGGCGKYGTTVANTSVLFPVCPLALAFSLPILVAINSPVNLYHQSPFIFLLTFGIVLAKISQRLVIAHMTKSAIYLFDSVMFGAALLLINQYFSCPVSELLVLWISLIFGAMNIIVYDADVCIQLANFLNIYVFRIGRLSSARNSTKNTPVNSSIQGITHKNSHRIRNSSHNR</sequence>
<feature type="transmembrane region" description="Helical" evidence="6">
    <location>
        <begin position="303"/>
        <end position="322"/>
    </location>
</feature>
<feature type="transmembrane region" description="Helical" evidence="6">
    <location>
        <begin position="334"/>
        <end position="351"/>
    </location>
</feature>
<keyword evidence="6" id="KW-0812">Transmembrane</keyword>
<dbReference type="PROSITE" id="PS00379">
    <property type="entry name" value="CDP_ALCOHOL_P_TRANSF"/>
    <property type="match status" value="1"/>
</dbReference>
<keyword evidence="6" id="KW-1133">Transmembrane helix</keyword>
<dbReference type="PANTHER" id="PTHR10414:SF37">
    <property type="entry name" value="BB IN A BOXCAR, ISOFORM C"/>
    <property type="match status" value="1"/>
</dbReference>
<dbReference type="GO" id="GO:0006646">
    <property type="term" value="P:phosphatidylethanolamine biosynthetic process"/>
    <property type="evidence" value="ECO:0007669"/>
    <property type="project" value="TreeGrafter"/>
</dbReference>
<evidence type="ECO:0000256" key="5">
    <source>
        <dbReference type="RuleBase" id="RU003750"/>
    </source>
</evidence>
<proteinExistence type="inferred from homology"/>
<dbReference type="InterPro" id="IPR014472">
    <property type="entry name" value="CHOPT"/>
</dbReference>
<dbReference type="PANTHER" id="PTHR10414">
    <property type="entry name" value="ETHANOLAMINEPHOSPHOTRANSFERASE"/>
    <property type="match status" value="1"/>
</dbReference>
<evidence type="ECO:0000256" key="6">
    <source>
        <dbReference type="SAM" id="Phobius"/>
    </source>
</evidence>
<dbReference type="GO" id="GO:0005789">
    <property type="term" value="C:endoplasmic reticulum membrane"/>
    <property type="evidence" value="ECO:0007669"/>
    <property type="project" value="TreeGrafter"/>
</dbReference>
<feature type="transmembrane region" description="Helical" evidence="6">
    <location>
        <begin position="170"/>
        <end position="188"/>
    </location>
</feature>
<dbReference type="GO" id="GO:0004142">
    <property type="term" value="F:diacylglycerol cholinephosphotransferase activity"/>
    <property type="evidence" value="ECO:0007669"/>
    <property type="project" value="TreeGrafter"/>
</dbReference>
<evidence type="ECO:0008006" key="9">
    <source>
        <dbReference type="Google" id="ProtNLM"/>
    </source>
</evidence>
<keyword evidence="4 6" id="KW-0472">Membrane</keyword>
<feature type="transmembrane region" description="Helical" evidence="6">
    <location>
        <begin position="278"/>
        <end position="297"/>
    </location>
</feature>
<evidence type="ECO:0000256" key="4">
    <source>
        <dbReference type="ARBA" id="ARBA00023136"/>
    </source>
</evidence>
<dbReference type="Pfam" id="PF01066">
    <property type="entry name" value="CDP-OH_P_transf"/>
    <property type="match status" value="1"/>
</dbReference>
<evidence type="ECO:0000313" key="7">
    <source>
        <dbReference type="EMBL" id="KAK4473811.1"/>
    </source>
</evidence>
<dbReference type="InterPro" id="IPR000462">
    <property type="entry name" value="CDP-OH_P_trans"/>
</dbReference>
<evidence type="ECO:0000256" key="1">
    <source>
        <dbReference type="ARBA" id="ARBA00004370"/>
    </source>
</evidence>
<dbReference type="EMBL" id="JALJAT010000002">
    <property type="protein sequence ID" value="KAK4473811.1"/>
    <property type="molecule type" value="Genomic_DNA"/>
</dbReference>
<gene>
    <name evidence="7" type="ORF">MN116_003145</name>
</gene>
<feature type="transmembrane region" description="Helical" evidence="6">
    <location>
        <begin position="241"/>
        <end position="258"/>
    </location>
</feature>
<dbReference type="Proteomes" id="UP001292079">
    <property type="component" value="Unassembled WGS sequence"/>
</dbReference>
<feature type="transmembrane region" description="Helical" evidence="6">
    <location>
        <begin position="75"/>
        <end position="96"/>
    </location>
</feature>
<evidence type="ECO:0000313" key="8">
    <source>
        <dbReference type="Proteomes" id="UP001292079"/>
    </source>
</evidence>
<feature type="transmembrane region" description="Helical" evidence="6">
    <location>
        <begin position="102"/>
        <end position="124"/>
    </location>
</feature>
<reference evidence="7" key="2">
    <citation type="journal article" date="2023" name="Infect Dis Poverty">
        <title>Chromosome-scale genome of the human blood fluke Schistosoma mekongi and its implications for public health.</title>
        <authorList>
            <person name="Zhou M."/>
            <person name="Xu L."/>
            <person name="Xu D."/>
            <person name="Chen W."/>
            <person name="Khan J."/>
            <person name="Hu Y."/>
            <person name="Huang H."/>
            <person name="Wei H."/>
            <person name="Zhang Y."/>
            <person name="Chusongsang P."/>
            <person name="Tanasarnprasert K."/>
            <person name="Hu X."/>
            <person name="Limpanont Y."/>
            <person name="Lv Z."/>
        </authorList>
    </citation>
    <scope>NUCLEOTIDE SEQUENCE</scope>
    <source>
        <strain evidence="7">LV_2022a</strain>
    </source>
</reference>
<keyword evidence="3 5" id="KW-0808">Transferase</keyword>
<dbReference type="InterPro" id="IPR043130">
    <property type="entry name" value="CDP-OH_PTrfase_TM_dom"/>
</dbReference>
<protein>
    <recommendedName>
        <fullName evidence="9">Cholinephosphotransferase 1</fullName>
    </recommendedName>
</protein>
<dbReference type="PIRSF" id="PIRSF015665">
    <property type="entry name" value="CHOPT"/>
    <property type="match status" value="1"/>
</dbReference>
<dbReference type="InterPro" id="IPR048254">
    <property type="entry name" value="CDP_ALCOHOL_P_TRANSF_CS"/>
</dbReference>